<sequence>MQGPPKKKKKKANEESTKNDHVLATSGPTPMHFPPKSICGSSQPNALSIEYHLLISNETTPPALSQPIGKRNRKGKAVEVKAKAKKTKGATTTKKTKGATTTKKKQQPLLPVTPQSHAMCTRSKTLENPAMSTRSLKKIRLNVKLLPSYFATYVM</sequence>
<feature type="region of interest" description="Disordered" evidence="1">
    <location>
        <begin position="60"/>
        <end position="116"/>
    </location>
</feature>
<organism evidence="2 3">
    <name type="scientific">Urochloa decumbens</name>
    <dbReference type="NCBI Taxonomy" id="240449"/>
    <lineage>
        <taxon>Eukaryota</taxon>
        <taxon>Viridiplantae</taxon>
        <taxon>Streptophyta</taxon>
        <taxon>Embryophyta</taxon>
        <taxon>Tracheophyta</taxon>
        <taxon>Spermatophyta</taxon>
        <taxon>Magnoliopsida</taxon>
        <taxon>Liliopsida</taxon>
        <taxon>Poales</taxon>
        <taxon>Poaceae</taxon>
        <taxon>PACMAD clade</taxon>
        <taxon>Panicoideae</taxon>
        <taxon>Panicodae</taxon>
        <taxon>Paniceae</taxon>
        <taxon>Melinidinae</taxon>
        <taxon>Urochloa</taxon>
    </lineage>
</organism>
<evidence type="ECO:0000256" key="1">
    <source>
        <dbReference type="SAM" id="MobiDB-lite"/>
    </source>
</evidence>
<feature type="compositionally biased region" description="Basic residues" evidence="1">
    <location>
        <begin position="1"/>
        <end position="11"/>
    </location>
</feature>
<accession>A0ABC9EX00</accession>
<feature type="region of interest" description="Disordered" evidence="1">
    <location>
        <begin position="1"/>
        <end position="39"/>
    </location>
</feature>
<keyword evidence="3" id="KW-1185">Reference proteome</keyword>
<evidence type="ECO:0000313" key="3">
    <source>
        <dbReference type="Proteomes" id="UP001497457"/>
    </source>
</evidence>
<feature type="compositionally biased region" description="Basic and acidic residues" evidence="1">
    <location>
        <begin position="12"/>
        <end position="21"/>
    </location>
</feature>
<dbReference type="Proteomes" id="UP001497457">
    <property type="component" value="Chromosome 5rd"/>
</dbReference>
<evidence type="ECO:0000313" key="2">
    <source>
        <dbReference type="EMBL" id="CAL5065665.1"/>
    </source>
</evidence>
<dbReference type="AlphaFoldDB" id="A0ABC9EX00"/>
<proteinExistence type="predicted"/>
<feature type="compositionally biased region" description="Basic residues" evidence="1">
    <location>
        <begin position="83"/>
        <end position="106"/>
    </location>
</feature>
<reference evidence="2" key="1">
    <citation type="submission" date="2024-10" db="EMBL/GenBank/DDBJ databases">
        <authorList>
            <person name="Ryan C."/>
        </authorList>
    </citation>
    <scope>NUCLEOTIDE SEQUENCE [LARGE SCALE GENOMIC DNA]</scope>
</reference>
<name>A0ABC9EX00_9POAL</name>
<protein>
    <submittedName>
        <fullName evidence="2">Uncharacterized protein</fullName>
    </submittedName>
</protein>
<dbReference type="EMBL" id="OZ075115">
    <property type="protein sequence ID" value="CAL5065665.1"/>
    <property type="molecule type" value="Genomic_DNA"/>
</dbReference>
<gene>
    <name evidence="2" type="ORF">URODEC1_LOCUS100055</name>
</gene>